<evidence type="ECO:0000313" key="2">
    <source>
        <dbReference type="Proteomes" id="UP001630127"/>
    </source>
</evidence>
<protein>
    <submittedName>
        <fullName evidence="1">Uncharacterized protein</fullName>
    </submittedName>
</protein>
<reference evidence="1 2" key="1">
    <citation type="submission" date="2024-11" db="EMBL/GenBank/DDBJ databases">
        <title>A near-complete genome assembly of Cinchona calisaya.</title>
        <authorList>
            <person name="Lian D.C."/>
            <person name="Zhao X.W."/>
            <person name="Wei L."/>
        </authorList>
    </citation>
    <scope>NUCLEOTIDE SEQUENCE [LARGE SCALE GENOMIC DNA]</scope>
    <source>
        <tissue evidence="1">Nenye</tissue>
    </source>
</reference>
<accession>A0ABD2YKM3</accession>
<proteinExistence type="predicted"/>
<dbReference type="Proteomes" id="UP001630127">
    <property type="component" value="Unassembled WGS sequence"/>
</dbReference>
<keyword evidence="2" id="KW-1185">Reference proteome</keyword>
<comment type="caution">
    <text evidence="1">The sequence shown here is derived from an EMBL/GenBank/DDBJ whole genome shotgun (WGS) entry which is preliminary data.</text>
</comment>
<dbReference type="AlphaFoldDB" id="A0ABD2YKM3"/>
<evidence type="ECO:0000313" key="1">
    <source>
        <dbReference type="EMBL" id="KAL3507951.1"/>
    </source>
</evidence>
<dbReference type="EMBL" id="JBJUIK010000013">
    <property type="protein sequence ID" value="KAL3507951.1"/>
    <property type="molecule type" value="Genomic_DNA"/>
</dbReference>
<organism evidence="1 2">
    <name type="scientific">Cinchona calisaya</name>
    <dbReference type="NCBI Taxonomy" id="153742"/>
    <lineage>
        <taxon>Eukaryota</taxon>
        <taxon>Viridiplantae</taxon>
        <taxon>Streptophyta</taxon>
        <taxon>Embryophyta</taxon>
        <taxon>Tracheophyta</taxon>
        <taxon>Spermatophyta</taxon>
        <taxon>Magnoliopsida</taxon>
        <taxon>eudicotyledons</taxon>
        <taxon>Gunneridae</taxon>
        <taxon>Pentapetalae</taxon>
        <taxon>asterids</taxon>
        <taxon>lamiids</taxon>
        <taxon>Gentianales</taxon>
        <taxon>Rubiaceae</taxon>
        <taxon>Cinchonoideae</taxon>
        <taxon>Cinchoneae</taxon>
        <taxon>Cinchona</taxon>
    </lineage>
</organism>
<gene>
    <name evidence="1" type="ORF">ACH5RR_033333</name>
</gene>
<name>A0ABD2YKM3_9GENT</name>
<sequence>MNHKNEMNTKFKERLRTSIYTGLSTVLDGWEAIPVKFDNTTGKAATSVAFPFSRWDEVTAAFHKSKGNIMKSRNSFI</sequence>